<gene>
    <name evidence="1" type="ORF">FIBSPDRAFT_929926</name>
</gene>
<dbReference type="InterPro" id="IPR013815">
    <property type="entry name" value="ATP_grasp_subdomain_1"/>
</dbReference>
<proteinExistence type="predicted"/>
<reference evidence="1 2" key="1">
    <citation type="journal article" date="2016" name="Mol. Biol. Evol.">
        <title>Comparative Genomics of Early-Diverging Mushroom-Forming Fungi Provides Insights into the Origins of Lignocellulose Decay Capabilities.</title>
        <authorList>
            <person name="Nagy L.G."/>
            <person name="Riley R."/>
            <person name="Tritt A."/>
            <person name="Adam C."/>
            <person name="Daum C."/>
            <person name="Floudas D."/>
            <person name="Sun H."/>
            <person name="Yadav J.S."/>
            <person name="Pangilinan J."/>
            <person name="Larsson K.H."/>
            <person name="Matsuura K."/>
            <person name="Barry K."/>
            <person name="Labutti K."/>
            <person name="Kuo R."/>
            <person name="Ohm R.A."/>
            <person name="Bhattacharya S.S."/>
            <person name="Shirouzu T."/>
            <person name="Yoshinaga Y."/>
            <person name="Martin F.M."/>
            <person name="Grigoriev I.V."/>
            <person name="Hibbett D.S."/>
        </authorList>
    </citation>
    <scope>NUCLEOTIDE SEQUENCE [LARGE SCALE GENOMIC DNA]</scope>
    <source>
        <strain evidence="1 2">CBS 109695</strain>
    </source>
</reference>
<dbReference type="GO" id="GO:0005524">
    <property type="term" value="F:ATP binding"/>
    <property type="evidence" value="ECO:0007669"/>
    <property type="project" value="InterPro"/>
</dbReference>
<sequence length="117" mass="13153">MIKAAGRWGRAQDKSFQTEEGVEEAFKRCKDENSQLFSQKALSGPGWKHIKVHVGGATEDVGSVQRRFQKLVEMAPCTILPHHKESSSAHACRLDKDGACLEISRRGRFRIPRKLAH</sequence>
<keyword evidence="2" id="KW-1185">Reference proteome</keyword>
<dbReference type="Proteomes" id="UP000076532">
    <property type="component" value="Unassembled WGS sequence"/>
</dbReference>
<accession>A0A166MY89</accession>
<evidence type="ECO:0008006" key="3">
    <source>
        <dbReference type="Google" id="ProtNLM"/>
    </source>
</evidence>
<dbReference type="EMBL" id="KV417526">
    <property type="protein sequence ID" value="KZP24454.1"/>
    <property type="molecule type" value="Genomic_DNA"/>
</dbReference>
<dbReference type="Gene3D" id="3.30.1490.20">
    <property type="entry name" value="ATP-grasp fold, A domain"/>
    <property type="match status" value="1"/>
</dbReference>
<protein>
    <recommendedName>
        <fullName evidence="3">Carbamoyl-phosphate synthetase large subunit-like ATP-binding domain-containing protein</fullName>
    </recommendedName>
</protein>
<organism evidence="1 2">
    <name type="scientific">Athelia psychrophila</name>
    <dbReference type="NCBI Taxonomy" id="1759441"/>
    <lineage>
        <taxon>Eukaryota</taxon>
        <taxon>Fungi</taxon>
        <taxon>Dikarya</taxon>
        <taxon>Basidiomycota</taxon>
        <taxon>Agaricomycotina</taxon>
        <taxon>Agaricomycetes</taxon>
        <taxon>Agaricomycetidae</taxon>
        <taxon>Atheliales</taxon>
        <taxon>Atheliaceae</taxon>
        <taxon>Athelia</taxon>
    </lineage>
</organism>
<name>A0A166MY89_9AGAM</name>
<dbReference type="STRING" id="436010.A0A166MY89"/>
<dbReference type="Gene3D" id="3.30.470.20">
    <property type="entry name" value="ATP-grasp fold, B domain"/>
    <property type="match status" value="1"/>
</dbReference>
<evidence type="ECO:0000313" key="2">
    <source>
        <dbReference type="Proteomes" id="UP000076532"/>
    </source>
</evidence>
<evidence type="ECO:0000313" key="1">
    <source>
        <dbReference type="EMBL" id="KZP24454.1"/>
    </source>
</evidence>
<dbReference type="AlphaFoldDB" id="A0A166MY89"/>